<dbReference type="AlphaFoldDB" id="A0A0B7GS73"/>
<evidence type="ECO:0000313" key="3">
    <source>
        <dbReference type="Proteomes" id="UP000042527"/>
    </source>
</evidence>
<dbReference type="RefSeq" id="WP_024752489.1">
    <property type="nucleotide sequence ID" value="NZ_CP031394.1"/>
</dbReference>
<reference evidence="3" key="1">
    <citation type="submission" date="2015-01" db="EMBL/GenBank/DDBJ databases">
        <authorList>
            <person name="Manzoor Shahid"/>
            <person name="Zubair Saima"/>
        </authorList>
    </citation>
    <scope>NUCLEOTIDE SEQUENCE [LARGE SCALE GENOMIC DNA]</scope>
    <source>
        <strain evidence="3">V1</strain>
    </source>
</reference>
<protein>
    <submittedName>
        <fullName evidence="2">Uncharacterized protein</fullName>
    </submittedName>
</protein>
<dbReference type="EMBL" id="CDNC01000001">
    <property type="protein sequence ID" value="CEM60362.1"/>
    <property type="molecule type" value="Genomic_DNA"/>
</dbReference>
<sequence length="252" mass="29194">MGPGMLPHHKYYLLFLCFLFISCGLDDIFYLYPPTNSKDGRDVADPVERYFSFKTTDQENIQNTLSNSFKGFEIFYRIYEDIAVCERERVEISDYNNKNPSDSLSYLLKTKKYATLQTTGSDKGFIQGVTVTPPFNRYVYLRLTPFGSFNACLDLFHTYTVFPPTTPADEHLGIPIRSGSDSKEIPVERKEFFLKNIKRDDSDVLASTRNDKPDENNITAWYVNMYTVTYGFDTSFRNIYSELLPLGYVRIE</sequence>
<organism evidence="2 3">
    <name type="scientific">Treponema phagedenis</name>
    <dbReference type="NCBI Taxonomy" id="162"/>
    <lineage>
        <taxon>Bacteria</taxon>
        <taxon>Pseudomonadati</taxon>
        <taxon>Spirochaetota</taxon>
        <taxon>Spirochaetia</taxon>
        <taxon>Spirochaetales</taxon>
        <taxon>Treponemataceae</taxon>
        <taxon>Treponema</taxon>
    </lineage>
</organism>
<keyword evidence="1" id="KW-0472">Membrane</keyword>
<keyword evidence="1" id="KW-0812">Transmembrane</keyword>
<proteinExistence type="predicted"/>
<keyword evidence="1" id="KW-1133">Transmembrane helix</keyword>
<keyword evidence="3" id="KW-1185">Reference proteome</keyword>
<name>A0A0B7GS73_TREPH</name>
<accession>A0A0B7GS73</accession>
<evidence type="ECO:0000256" key="1">
    <source>
        <dbReference type="SAM" id="Phobius"/>
    </source>
</evidence>
<evidence type="ECO:0000313" key="2">
    <source>
        <dbReference type="EMBL" id="CEM60362.1"/>
    </source>
</evidence>
<feature type="transmembrane region" description="Helical" evidence="1">
    <location>
        <begin position="12"/>
        <end position="32"/>
    </location>
</feature>
<dbReference type="Proteomes" id="UP000042527">
    <property type="component" value="Unassembled WGS sequence"/>
</dbReference>
<gene>
    <name evidence="2" type="ORF">TPHV1_10030</name>
</gene>